<proteinExistence type="predicted"/>
<dbReference type="InterPro" id="IPR020216">
    <property type="entry name" value="Uncharacterised_YncE"/>
</dbReference>
<dbReference type="EMBL" id="FOHE01000022">
    <property type="protein sequence ID" value="SET71439.1"/>
    <property type="molecule type" value="Genomic_DNA"/>
</dbReference>
<dbReference type="AlphaFoldDB" id="A0A1I0GKF4"/>
<dbReference type="Pfam" id="PF10903">
    <property type="entry name" value="DUF2691"/>
    <property type="match status" value="1"/>
</dbReference>
<name>A0A1I0GKF4_9BACI</name>
<accession>A0A1I0GKF4</accession>
<dbReference type="RefSeq" id="WP_090872226.1">
    <property type="nucleotide sequence ID" value="NZ_FOHE01000022.1"/>
</dbReference>
<gene>
    <name evidence="1" type="ORF">SAMN05216389_12247</name>
</gene>
<protein>
    <recommendedName>
        <fullName evidence="3">DUF2691 domain-containing protein</fullName>
    </recommendedName>
</protein>
<dbReference type="Proteomes" id="UP000198618">
    <property type="component" value="Unassembled WGS sequence"/>
</dbReference>
<organism evidence="1 2">
    <name type="scientific">Oceanobacillus limi</name>
    <dbReference type="NCBI Taxonomy" id="930131"/>
    <lineage>
        <taxon>Bacteria</taxon>
        <taxon>Bacillati</taxon>
        <taxon>Bacillota</taxon>
        <taxon>Bacilli</taxon>
        <taxon>Bacillales</taxon>
        <taxon>Bacillaceae</taxon>
        <taxon>Oceanobacillus</taxon>
    </lineage>
</organism>
<sequence>MRGLSFEIPNTYGKFLYDILGEMDFSRFVWYVQGVESYIMDGNDLSEKLLFPTTAILDGEKLKQKVSSEAYYLIFADLKAFPHESDVSEITTYQEFVTSNCQFVLLVVDSSYVSIYAKDQKMIQQLYANAQAAGYENIEFTTEENDKQTTLQAF</sequence>
<dbReference type="STRING" id="930131.SAMN05216389_12247"/>
<keyword evidence="2" id="KW-1185">Reference proteome</keyword>
<evidence type="ECO:0000313" key="2">
    <source>
        <dbReference type="Proteomes" id="UP000198618"/>
    </source>
</evidence>
<reference evidence="1 2" key="1">
    <citation type="submission" date="2016-10" db="EMBL/GenBank/DDBJ databases">
        <authorList>
            <person name="de Groot N.N."/>
        </authorList>
    </citation>
    <scope>NUCLEOTIDE SEQUENCE [LARGE SCALE GENOMIC DNA]</scope>
    <source>
        <strain evidence="1 2">IBRC-M 10780</strain>
    </source>
</reference>
<evidence type="ECO:0008006" key="3">
    <source>
        <dbReference type="Google" id="ProtNLM"/>
    </source>
</evidence>
<evidence type="ECO:0000313" key="1">
    <source>
        <dbReference type="EMBL" id="SET71439.1"/>
    </source>
</evidence>
<dbReference type="OrthoDB" id="2625810at2"/>